<dbReference type="GO" id="GO:0006887">
    <property type="term" value="P:exocytosis"/>
    <property type="evidence" value="ECO:0007669"/>
    <property type="project" value="UniProtKB-KW"/>
</dbReference>
<dbReference type="PANTHER" id="PTHR13043:SF1">
    <property type="entry name" value="EXOCYST COMPLEX COMPONENT 2"/>
    <property type="match status" value="1"/>
</dbReference>
<keyword evidence="2" id="KW-0268">Exocytosis</keyword>
<evidence type="ECO:0000313" key="5">
    <source>
        <dbReference type="EMBL" id="CAH8391164.1"/>
    </source>
</evidence>
<feature type="compositionally biased region" description="Basic and acidic residues" evidence="3">
    <location>
        <begin position="227"/>
        <end position="240"/>
    </location>
</feature>
<evidence type="ECO:0000256" key="3">
    <source>
        <dbReference type="SAM" id="MobiDB-lite"/>
    </source>
</evidence>
<dbReference type="GO" id="GO:0000145">
    <property type="term" value="C:exocyst"/>
    <property type="evidence" value="ECO:0007669"/>
    <property type="project" value="UniProtKB-UniRule"/>
</dbReference>
<dbReference type="PANTHER" id="PTHR13043">
    <property type="entry name" value="EXOCYST COMPLEX COMPONENT SEC5"/>
    <property type="match status" value="1"/>
</dbReference>
<keyword evidence="2" id="KW-0653">Protein transport</keyword>
<comment type="caution">
    <text evidence="5">The sequence shown here is derived from an EMBL/GenBank/DDBJ whole genome shotgun (WGS) entry which is preliminary data.</text>
</comment>
<dbReference type="InterPro" id="IPR035979">
    <property type="entry name" value="RBD_domain_sf"/>
</dbReference>
<keyword evidence="2" id="KW-0813">Transport</keyword>
<keyword evidence="1" id="KW-0694">RNA-binding</keyword>
<dbReference type="GO" id="GO:0006893">
    <property type="term" value="P:Golgi to plasma membrane transport"/>
    <property type="evidence" value="ECO:0007669"/>
    <property type="project" value="UniProtKB-UniRule"/>
</dbReference>
<comment type="similarity">
    <text evidence="2">Belongs to the SEC5 family.</text>
</comment>
<protein>
    <recommendedName>
        <fullName evidence="2">Exocyst complex component SEC5</fullName>
    </recommendedName>
</protein>
<dbReference type="SUPFAM" id="SSF54928">
    <property type="entry name" value="RNA-binding domain, RBD"/>
    <property type="match status" value="1"/>
</dbReference>
<feature type="domain" description="RRM" evidence="4">
    <location>
        <begin position="30"/>
        <end position="105"/>
    </location>
</feature>
<dbReference type="InterPro" id="IPR012677">
    <property type="entry name" value="Nucleotide-bd_a/b_plait_sf"/>
</dbReference>
<feature type="region of interest" description="Disordered" evidence="3">
    <location>
        <begin position="1"/>
        <end position="27"/>
    </location>
</feature>
<dbReference type="EMBL" id="CAKOAT010930710">
    <property type="protein sequence ID" value="CAH8391164.1"/>
    <property type="molecule type" value="Genomic_DNA"/>
</dbReference>
<reference evidence="5 6" key="1">
    <citation type="submission" date="2022-03" db="EMBL/GenBank/DDBJ databases">
        <authorList>
            <person name="Macdonald S."/>
            <person name="Ahmed S."/>
            <person name="Newling K."/>
        </authorList>
    </citation>
    <scope>NUCLEOTIDE SEQUENCE [LARGE SCALE GENOMIC DNA]</scope>
</reference>
<dbReference type="InterPro" id="IPR029175">
    <property type="entry name" value="EXOC2/Sec5"/>
</dbReference>
<proteinExistence type="inferred from homology"/>
<evidence type="ECO:0000313" key="6">
    <source>
        <dbReference type="Proteomes" id="UP001642260"/>
    </source>
</evidence>
<dbReference type="AlphaFoldDB" id="A0ABC8M5R2"/>
<dbReference type="GO" id="GO:0015031">
    <property type="term" value="P:protein transport"/>
    <property type="evidence" value="ECO:0007669"/>
    <property type="project" value="UniProtKB-KW"/>
</dbReference>
<feature type="region of interest" description="Disordered" evidence="3">
    <location>
        <begin position="217"/>
        <end position="240"/>
    </location>
</feature>
<sequence length="240" mass="26743">MIIDGSSRKRRSLSSTPADPSGGGDGSGIAKLYVAPVPMKATEYDVRQVFEKYGNVTEITFPKDKMSGERAYAASSNENNEVQVDPQSLEFPSEEIDALKGRYIKRLTAVLVHHIPLFWKTAISVFSGKFVKRSLSDDASSPPLPLSSLTSEVAISCMLYRENQLELMDSYGILQRSCKGVERPEIKNEARGETEKNKRQQHFHHDLKNMISSLTHMGADKAGPSQYEKEKQEDGIKAIF</sequence>
<evidence type="ECO:0000259" key="4">
    <source>
        <dbReference type="PROSITE" id="PS50102"/>
    </source>
</evidence>
<gene>
    <name evidence="5" type="ORF">ERUC_LOCUS43647</name>
</gene>
<dbReference type="PROSITE" id="PS50102">
    <property type="entry name" value="RRM"/>
    <property type="match status" value="1"/>
</dbReference>
<comment type="function">
    <text evidence="2">Component of the exocyst complex involved in the docking of exocytic vesicles with fusion sites on the plasma membrane.</text>
</comment>
<dbReference type="GO" id="GO:0003723">
    <property type="term" value="F:RNA binding"/>
    <property type="evidence" value="ECO:0007669"/>
    <property type="project" value="UniProtKB-UniRule"/>
</dbReference>
<comment type="subunit">
    <text evidence="2">Component of the exocyst complex.</text>
</comment>
<evidence type="ECO:0000256" key="2">
    <source>
        <dbReference type="RuleBase" id="RU365069"/>
    </source>
</evidence>
<name>A0ABC8M5R2_ERUVS</name>
<dbReference type="Gene3D" id="3.30.70.330">
    <property type="match status" value="1"/>
</dbReference>
<organism evidence="5 6">
    <name type="scientific">Eruca vesicaria subsp. sativa</name>
    <name type="common">Garden rocket</name>
    <name type="synonym">Eruca sativa</name>
    <dbReference type="NCBI Taxonomy" id="29727"/>
    <lineage>
        <taxon>Eukaryota</taxon>
        <taxon>Viridiplantae</taxon>
        <taxon>Streptophyta</taxon>
        <taxon>Embryophyta</taxon>
        <taxon>Tracheophyta</taxon>
        <taxon>Spermatophyta</taxon>
        <taxon>Magnoliopsida</taxon>
        <taxon>eudicotyledons</taxon>
        <taxon>Gunneridae</taxon>
        <taxon>Pentapetalae</taxon>
        <taxon>rosids</taxon>
        <taxon>malvids</taxon>
        <taxon>Brassicales</taxon>
        <taxon>Brassicaceae</taxon>
        <taxon>Brassiceae</taxon>
        <taxon>Eruca</taxon>
    </lineage>
</organism>
<evidence type="ECO:0000256" key="1">
    <source>
        <dbReference type="PROSITE-ProRule" id="PRU00176"/>
    </source>
</evidence>
<dbReference type="InterPro" id="IPR000504">
    <property type="entry name" value="RRM_dom"/>
</dbReference>
<keyword evidence="6" id="KW-1185">Reference proteome</keyword>
<accession>A0ABC8M5R2</accession>
<dbReference type="Proteomes" id="UP001642260">
    <property type="component" value="Unassembled WGS sequence"/>
</dbReference>